<dbReference type="AlphaFoldDB" id="A0A1D2QSG0"/>
<dbReference type="PROSITE" id="PS00071">
    <property type="entry name" value="GAPDH"/>
    <property type="match status" value="1"/>
</dbReference>
<comment type="subunit">
    <text evidence="2">Homotetramer.</text>
</comment>
<proteinExistence type="inferred from homology"/>
<evidence type="ECO:0000259" key="9">
    <source>
        <dbReference type="SMART" id="SM00846"/>
    </source>
</evidence>
<sequence length="343" mass="38181">MRLAISGYGRVGRSVLRAIFEMRLEKQFQIVAINDLSDPALMCHLTQYDSTFGEFKYDVTYADGAMQIKDQSIPLLSISDATTLPWSDLSVDICFECSGHMTKRELAKQHLTAGARKVLVSQPCLGADKTIVYGVNHLQLSDKDLIVSNASCTTNCLAPLLSVLQKTIGVKSGMMTTIHAYTNNQHLIDKSQGDFYRSRSATQSIIPTRTGATKTISLIMPELEGQLHGMAIRAPIIDVSLIDLLIIPERCIPIEALHQYILQAANNELKGILAYNEKKRVSIDFKKHPASCIFDANHTAQVGNQLKLMSWYDNEWAFSLRMLDVAKIMTESLDKIQLNNSQS</sequence>
<dbReference type="InterPro" id="IPR020828">
    <property type="entry name" value="GlycerAld_3-P_DH_NAD(P)-bd"/>
</dbReference>
<feature type="binding site" evidence="6">
    <location>
        <position position="35"/>
    </location>
    <ligand>
        <name>NAD(+)</name>
        <dbReference type="ChEBI" id="CHEBI:57540"/>
    </ligand>
</feature>
<evidence type="ECO:0000256" key="8">
    <source>
        <dbReference type="RuleBase" id="RU000397"/>
    </source>
</evidence>
<dbReference type="InterPro" id="IPR020830">
    <property type="entry name" value="GlycerAld_3-P_DH_AS"/>
</dbReference>
<feature type="site" description="Activates thiol group during catalysis" evidence="7">
    <location>
        <position position="179"/>
    </location>
</feature>
<feature type="binding site" evidence="5">
    <location>
        <position position="182"/>
    </location>
    <ligand>
        <name>D-glyceraldehyde 3-phosphate</name>
        <dbReference type="ChEBI" id="CHEBI:59776"/>
    </ligand>
</feature>
<gene>
    <name evidence="10" type="primary">gapA</name>
    <name evidence="10" type="ORF">AB835_03375</name>
</gene>
<dbReference type="GO" id="GO:0016620">
    <property type="term" value="F:oxidoreductase activity, acting on the aldehyde or oxo group of donors, NAD or NADP as acceptor"/>
    <property type="evidence" value="ECO:0007669"/>
    <property type="project" value="InterPro"/>
</dbReference>
<dbReference type="InterPro" id="IPR020829">
    <property type="entry name" value="GlycerAld_3-P_DH_cat"/>
</dbReference>
<dbReference type="CDD" id="cd18126">
    <property type="entry name" value="GAPDH_I_C"/>
    <property type="match status" value="1"/>
</dbReference>
<evidence type="ECO:0000256" key="5">
    <source>
        <dbReference type="PIRSR" id="PIRSR000149-2"/>
    </source>
</evidence>
<feature type="binding site" evidence="6">
    <location>
        <position position="314"/>
    </location>
    <ligand>
        <name>NAD(+)</name>
        <dbReference type="ChEBI" id="CHEBI:57540"/>
    </ligand>
</feature>
<dbReference type="Pfam" id="PF00044">
    <property type="entry name" value="Gp_dh_N"/>
    <property type="match status" value="1"/>
</dbReference>
<organism evidence="10 11">
    <name type="scientific">Candidatus Endobugula sertula</name>
    <name type="common">Bugula neritina bacterial symbiont</name>
    <dbReference type="NCBI Taxonomy" id="62101"/>
    <lineage>
        <taxon>Bacteria</taxon>
        <taxon>Pseudomonadati</taxon>
        <taxon>Pseudomonadota</taxon>
        <taxon>Gammaproteobacteria</taxon>
        <taxon>Cellvibrionales</taxon>
        <taxon>Cellvibrionaceae</taxon>
        <taxon>Candidatus Endobugula</taxon>
    </lineage>
</organism>
<evidence type="ECO:0000256" key="3">
    <source>
        <dbReference type="ARBA" id="ARBA00023002"/>
    </source>
</evidence>
<protein>
    <submittedName>
        <fullName evidence="10">Erythrose-4-phosphate dehydrogenase</fullName>
    </submittedName>
</protein>
<feature type="domain" description="Glyceraldehyde 3-phosphate dehydrogenase NAD(P) binding" evidence="9">
    <location>
        <begin position="1"/>
        <end position="152"/>
    </location>
</feature>
<feature type="binding site" evidence="5">
    <location>
        <begin position="210"/>
        <end position="211"/>
    </location>
    <ligand>
        <name>D-glyceraldehyde 3-phosphate</name>
        <dbReference type="ChEBI" id="CHEBI:59776"/>
    </ligand>
</feature>
<dbReference type="InterPro" id="IPR036291">
    <property type="entry name" value="NAD(P)-bd_dom_sf"/>
</dbReference>
<dbReference type="STRING" id="62101.AB835_03375"/>
<evidence type="ECO:0000256" key="7">
    <source>
        <dbReference type="PIRSR" id="PIRSR000149-4"/>
    </source>
</evidence>
<evidence type="ECO:0000256" key="6">
    <source>
        <dbReference type="PIRSR" id="PIRSR000149-3"/>
    </source>
</evidence>
<evidence type="ECO:0000256" key="1">
    <source>
        <dbReference type="ARBA" id="ARBA00007406"/>
    </source>
</evidence>
<feature type="binding site" evidence="5">
    <location>
        <position position="233"/>
    </location>
    <ligand>
        <name>D-glyceraldehyde 3-phosphate</name>
        <dbReference type="ChEBI" id="CHEBI:59776"/>
    </ligand>
</feature>
<evidence type="ECO:0000256" key="4">
    <source>
        <dbReference type="PIRSR" id="PIRSR000149-1"/>
    </source>
</evidence>
<dbReference type="Gene3D" id="3.30.360.10">
    <property type="entry name" value="Dihydrodipicolinate Reductase, domain 2"/>
    <property type="match status" value="1"/>
</dbReference>
<evidence type="ECO:0000313" key="10">
    <source>
        <dbReference type="EMBL" id="ODS24496.1"/>
    </source>
</evidence>
<dbReference type="InterPro" id="IPR020831">
    <property type="entry name" value="GlycerAld/Erythrose_P_DH"/>
</dbReference>
<evidence type="ECO:0000313" key="11">
    <source>
        <dbReference type="Proteomes" id="UP000242502"/>
    </source>
</evidence>
<dbReference type="FunFam" id="3.40.50.720:FF:000001">
    <property type="entry name" value="Glyceraldehyde-3-phosphate dehydrogenase"/>
    <property type="match status" value="1"/>
</dbReference>
<keyword evidence="6" id="KW-0547">Nucleotide-binding</keyword>
<dbReference type="SUPFAM" id="SSF51735">
    <property type="entry name" value="NAD(P)-binding Rossmann-fold domains"/>
    <property type="match status" value="1"/>
</dbReference>
<feature type="binding site" evidence="6">
    <location>
        <position position="121"/>
    </location>
    <ligand>
        <name>NAD(+)</name>
        <dbReference type="ChEBI" id="CHEBI:57540"/>
    </ligand>
</feature>
<comment type="similarity">
    <text evidence="1 8">Belongs to the glyceraldehyde-3-phosphate dehydrogenase family.</text>
</comment>
<comment type="caution">
    <text evidence="10">The sequence shown here is derived from an EMBL/GenBank/DDBJ whole genome shotgun (WGS) entry which is preliminary data.</text>
</comment>
<evidence type="ECO:0000256" key="2">
    <source>
        <dbReference type="ARBA" id="ARBA00011881"/>
    </source>
</evidence>
<reference evidence="10 11" key="1">
    <citation type="journal article" date="2016" name="Appl. Environ. Microbiol.">
        <title>Lack of Overt Genome Reduction in the Bryostatin-Producing Bryozoan Symbiont "Candidatus Endobugula sertula".</title>
        <authorList>
            <person name="Miller I.J."/>
            <person name="Vanee N."/>
            <person name="Fong S.S."/>
            <person name="Lim-Fong G.E."/>
            <person name="Kwan J.C."/>
        </authorList>
    </citation>
    <scope>NUCLEOTIDE SEQUENCE [LARGE SCALE GENOMIC DNA]</scope>
    <source>
        <strain evidence="10">AB1-4</strain>
    </source>
</reference>
<dbReference type="PIRSF" id="PIRSF000149">
    <property type="entry name" value="GAP_DH"/>
    <property type="match status" value="1"/>
</dbReference>
<dbReference type="PRINTS" id="PR00078">
    <property type="entry name" value="G3PDHDRGNASE"/>
</dbReference>
<dbReference type="SMART" id="SM00846">
    <property type="entry name" value="Gp_dh_N"/>
    <property type="match status" value="1"/>
</dbReference>
<dbReference type="FunFam" id="3.30.360.10:FF:000002">
    <property type="entry name" value="Glyceraldehyde-3-phosphate dehydrogenase"/>
    <property type="match status" value="1"/>
</dbReference>
<dbReference type="Proteomes" id="UP000242502">
    <property type="component" value="Unassembled WGS sequence"/>
</dbReference>
<dbReference type="Gene3D" id="3.40.50.720">
    <property type="entry name" value="NAD(P)-binding Rossmann-like Domain"/>
    <property type="match status" value="1"/>
</dbReference>
<dbReference type="PANTHER" id="PTHR43148">
    <property type="entry name" value="GLYCERALDEHYDE-3-PHOSPHATE DEHYDROGENASE 2"/>
    <property type="match status" value="1"/>
</dbReference>
<keyword evidence="3" id="KW-0560">Oxidoreductase</keyword>
<dbReference type="Pfam" id="PF02800">
    <property type="entry name" value="Gp_dh_C"/>
    <property type="match status" value="1"/>
</dbReference>
<dbReference type="EMBL" id="MDLC01000008">
    <property type="protein sequence ID" value="ODS24496.1"/>
    <property type="molecule type" value="Genomic_DNA"/>
</dbReference>
<keyword evidence="6" id="KW-0520">NAD</keyword>
<name>A0A1D2QSG0_9GAMM</name>
<feature type="binding site" evidence="5">
    <location>
        <begin position="151"/>
        <end position="153"/>
    </location>
    <ligand>
        <name>D-glyceraldehyde 3-phosphate</name>
        <dbReference type="ChEBI" id="CHEBI:59776"/>
    </ligand>
</feature>
<feature type="active site" description="Nucleophile" evidence="4">
    <location>
        <position position="152"/>
    </location>
</feature>
<dbReference type="GO" id="GO:0051287">
    <property type="term" value="F:NAD binding"/>
    <property type="evidence" value="ECO:0007669"/>
    <property type="project" value="InterPro"/>
</dbReference>
<accession>A0A1D2QSG0</accession>
<dbReference type="SUPFAM" id="SSF55347">
    <property type="entry name" value="Glyceraldehyde-3-phosphate dehydrogenase-like, C-terminal domain"/>
    <property type="match status" value="1"/>
</dbReference>